<dbReference type="CDD" id="cd00093">
    <property type="entry name" value="HTH_XRE"/>
    <property type="match status" value="1"/>
</dbReference>
<protein>
    <submittedName>
        <fullName evidence="2">Helix-turn-helix domain protein</fullName>
    </submittedName>
</protein>
<organism evidence="2">
    <name type="scientific">Siphoviridae sp. ctS1E53</name>
    <dbReference type="NCBI Taxonomy" id="2826340"/>
    <lineage>
        <taxon>Viruses</taxon>
        <taxon>Duplodnaviria</taxon>
        <taxon>Heunggongvirae</taxon>
        <taxon>Uroviricota</taxon>
        <taxon>Caudoviricetes</taxon>
    </lineage>
</organism>
<accession>A0A8S5MED2</accession>
<proteinExistence type="predicted"/>
<dbReference type="Pfam" id="PF01381">
    <property type="entry name" value="HTH_3"/>
    <property type="match status" value="1"/>
</dbReference>
<sequence>MRKWLLIARLDKEMTQKNLCEKIGISQPSYCLIEKGKNKPRPSTAKKIAAVLGVDWTRFYEEEGNGTPVQR</sequence>
<dbReference type="SUPFAM" id="SSF47413">
    <property type="entry name" value="lambda repressor-like DNA-binding domains"/>
    <property type="match status" value="1"/>
</dbReference>
<reference evidence="2" key="1">
    <citation type="journal article" date="2021" name="Proc. Natl. Acad. Sci. U.S.A.">
        <title>A Catalog of Tens of Thousands of Viruses from Human Metagenomes Reveals Hidden Associations with Chronic Diseases.</title>
        <authorList>
            <person name="Tisza M.J."/>
            <person name="Buck C.B."/>
        </authorList>
    </citation>
    <scope>NUCLEOTIDE SEQUENCE</scope>
    <source>
        <strain evidence="2">CtS1E53</strain>
    </source>
</reference>
<dbReference type="InterPro" id="IPR001387">
    <property type="entry name" value="Cro/C1-type_HTH"/>
</dbReference>
<dbReference type="Gene3D" id="1.10.260.40">
    <property type="entry name" value="lambda repressor-like DNA-binding domains"/>
    <property type="match status" value="1"/>
</dbReference>
<feature type="domain" description="HTH cro/C1-type" evidence="1">
    <location>
        <begin position="5"/>
        <end position="59"/>
    </location>
</feature>
<evidence type="ECO:0000313" key="2">
    <source>
        <dbReference type="EMBL" id="DAD80606.1"/>
    </source>
</evidence>
<dbReference type="EMBL" id="BK014885">
    <property type="protein sequence ID" value="DAD80606.1"/>
    <property type="molecule type" value="Genomic_DNA"/>
</dbReference>
<dbReference type="PROSITE" id="PS50943">
    <property type="entry name" value="HTH_CROC1"/>
    <property type="match status" value="1"/>
</dbReference>
<evidence type="ECO:0000259" key="1">
    <source>
        <dbReference type="PROSITE" id="PS50943"/>
    </source>
</evidence>
<dbReference type="GO" id="GO:0003677">
    <property type="term" value="F:DNA binding"/>
    <property type="evidence" value="ECO:0007669"/>
    <property type="project" value="InterPro"/>
</dbReference>
<dbReference type="SMART" id="SM00530">
    <property type="entry name" value="HTH_XRE"/>
    <property type="match status" value="1"/>
</dbReference>
<name>A0A8S5MED2_9CAUD</name>
<dbReference type="InterPro" id="IPR010982">
    <property type="entry name" value="Lambda_DNA-bd_dom_sf"/>
</dbReference>